<dbReference type="SUPFAM" id="SSF101904">
    <property type="entry name" value="GyrA/ParC C-terminal domain-like"/>
    <property type="match status" value="1"/>
</dbReference>
<evidence type="ECO:0000256" key="1">
    <source>
        <dbReference type="ARBA" id="ARBA00000185"/>
    </source>
</evidence>
<accession>A0A7C8FXJ4</accession>
<dbReference type="GO" id="GO:0005737">
    <property type="term" value="C:cytoplasm"/>
    <property type="evidence" value="ECO:0007669"/>
    <property type="project" value="TreeGrafter"/>
</dbReference>
<dbReference type="FunFam" id="3.30.1360.40:FF:000002">
    <property type="entry name" value="DNA gyrase subunit A"/>
    <property type="match status" value="1"/>
</dbReference>
<dbReference type="NCBIfam" id="NF004044">
    <property type="entry name" value="PRK05561.1"/>
    <property type="match status" value="1"/>
</dbReference>
<dbReference type="EMBL" id="WBKA01000002">
    <property type="protein sequence ID" value="KAB1632810.1"/>
    <property type="molecule type" value="Genomic_DNA"/>
</dbReference>
<evidence type="ECO:0000256" key="8">
    <source>
        <dbReference type="SAM" id="MobiDB-lite"/>
    </source>
</evidence>
<evidence type="ECO:0000256" key="2">
    <source>
        <dbReference type="ARBA" id="ARBA00008263"/>
    </source>
</evidence>
<keyword evidence="11" id="KW-1185">Reference proteome</keyword>
<dbReference type="GO" id="GO:0034335">
    <property type="term" value="F:DNA negative supercoiling activity"/>
    <property type="evidence" value="ECO:0007669"/>
    <property type="project" value="UniProtKB-ARBA"/>
</dbReference>
<dbReference type="Pfam" id="PF00521">
    <property type="entry name" value="DNA_topoisoIV"/>
    <property type="match status" value="1"/>
</dbReference>
<dbReference type="PROSITE" id="PS52040">
    <property type="entry name" value="TOPO_IIA"/>
    <property type="match status" value="1"/>
</dbReference>
<feature type="active site" description="O-(5'-phospho-DNA)-tyrosine intermediate" evidence="7">
    <location>
        <position position="126"/>
    </location>
</feature>
<feature type="region of interest" description="Disordered" evidence="8">
    <location>
        <begin position="530"/>
        <end position="558"/>
    </location>
</feature>
<dbReference type="Gene3D" id="3.90.199.10">
    <property type="entry name" value="Topoisomerase II, domain 5"/>
    <property type="match status" value="1"/>
</dbReference>
<dbReference type="InterPro" id="IPR002205">
    <property type="entry name" value="Topo_IIA_dom_A"/>
</dbReference>
<dbReference type="Gene3D" id="1.10.268.10">
    <property type="entry name" value="Topoisomerase, domain 3"/>
    <property type="match status" value="1"/>
</dbReference>
<evidence type="ECO:0000256" key="7">
    <source>
        <dbReference type="PROSITE-ProRule" id="PRU01384"/>
    </source>
</evidence>
<dbReference type="OrthoDB" id="9806486at2"/>
<evidence type="ECO:0000313" key="11">
    <source>
        <dbReference type="Proteomes" id="UP000481339"/>
    </source>
</evidence>
<dbReference type="InterPro" id="IPR006691">
    <property type="entry name" value="GyrA/parC_rep"/>
</dbReference>
<evidence type="ECO:0000256" key="3">
    <source>
        <dbReference type="ARBA" id="ARBA00012895"/>
    </source>
</evidence>
<feature type="domain" description="Topo IIA-type catalytic" evidence="9">
    <location>
        <begin position="39"/>
        <end position="503"/>
    </location>
</feature>
<dbReference type="InterPro" id="IPR013758">
    <property type="entry name" value="Topo_IIA_A/C_ab"/>
</dbReference>
<comment type="catalytic activity">
    <reaction evidence="1 7">
        <text>ATP-dependent breakage, passage and rejoining of double-stranded DNA.</text>
        <dbReference type="EC" id="5.6.2.2"/>
    </reaction>
</comment>
<evidence type="ECO:0000259" key="9">
    <source>
        <dbReference type="PROSITE" id="PS52040"/>
    </source>
</evidence>
<proteinExistence type="inferred from homology"/>
<dbReference type="InterPro" id="IPR050220">
    <property type="entry name" value="Type_II_DNA_Topoisomerases"/>
</dbReference>
<gene>
    <name evidence="10" type="ORF">F8O02_02775</name>
</gene>
<dbReference type="RefSeq" id="WP_158035732.1">
    <property type="nucleotide sequence ID" value="NZ_BAAAZV010000003.1"/>
</dbReference>
<dbReference type="InterPro" id="IPR013757">
    <property type="entry name" value="Topo_IIA_A_a_sf"/>
</dbReference>
<dbReference type="InterPro" id="IPR013760">
    <property type="entry name" value="Topo_IIA-like_dom_sf"/>
</dbReference>
<dbReference type="GO" id="GO:0003677">
    <property type="term" value="F:DNA binding"/>
    <property type="evidence" value="ECO:0007669"/>
    <property type="project" value="UniProtKB-UniRule"/>
</dbReference>
<dbReference type="PANTHER" id="PTHR43493">
    <property type="entry name" value="DNA GYRASE/TOPOISOMERASE SUBUNIT A"/>
    <property type="match status" value="1"/>
</dbReference>
<dbReference type="Gene3D" id="3.30.1360.40">
    <property type="match status" value="1"/>
</dbReference>
<keyword evidence="6 7" id="KW-0413">Isomerase</keyword>
<sequence length="849" mass="92017">MTSTVTEDPQQRIEDVDVSTEMQHSYVEYAMSVIHSRALPDARDGLKPVQRRILYMMREMGLSPEKGHVKSARVVGEVMGKLHPHGDSAIYDALVRLARDFAMEVPLVDGHGNFGSLDDGPAASRYTEARLTAAAMLMTDSLDEDVVEFVPNYDNQLQQPAVLPAPFPNLLINGTSGIAVGMATNMPPHNPREAIAAAVHRLRHPHCDLDALMAVLPGPDLPSGGSIIGLDGVHDAYRTGRGTFTMRAKATIERTSPRRQSIIVTELPYMVGPEAVIQRIKDGVGAKKLKGIANVHDLTDRSNGLRLIIDVKTGFAPEAVLASLYRHTPLETNFGINNVVLVDGRPRTVGLAELLDVYDAHRMDVVRRRSEHRLTRARDRLHLVEGLLIAILDIDEVIALIRSSDDAETARTRLMSVFDLTERQAEYILELRLRRLTRFSQVELEAERDDLRQRIARLEELLGDEGRLRDQVARELEEVAKTLDQPRRTVLLAEDARVIAADVPLEIPDEPCEVLVSAAGRLVRRALPDGDGASADTTGTEAPDAAATSPAAGADDAAGVGVASRWRIGDPLPRPRRRRADALRARLRATTRGDLGVVTDRGRVLRTPVLGVPAAAPNLVQLSAGVAPERLVNLERGERVVGVISLVDERPLALATARGVVKRVQHEIPDRPEWELVTLHRGDRVVGLAAADDADELVFVSEQGQLLHYRADQVRPQGLAAQGMAGMRLADGDRVLWFGVVAAADAPDALVFTVAVDSTALADIVPGSAKVSPLADFPPKGRGTRGVRAQRMLKGEDQLSLAWVGRGVPRPLGAKAAPVSLDLLVARRDASGEPTDTPILAVGGPLEAD</sequence>
<dbReference type="GO" id="GO:0009330">
    <property type="term" value="C:DNA topoisomerase type II (double strand cut, ATP-hydrolyzing) complex"/>
    <property type="evidence" value="ECO:0007669"/>
    <property type="project" value="TreeGrafter"/>
</dbReference>
<dbReference type="GO" id="GO:0006265">
    <property type="term" value="P:DNA topological change"/>
    <property type="evidence" value="ECO:0007669"/>
    <property type="project" value="UniProtKB-UniRule"/>
</dbReference>
<dbReference type="FunFam" id="1.10.268.10:FF:000001">
    <property type="entry name" value="DNA gyrase subunit A"/>
    <property type="match status" value="1"/>
</dbReference>
<dbReference type="Pfam" id="PF03989">
    <property type="entry name" value="DNA_gyraseA_C"/>
    <property type="match status" value="2"/>
</dbReference>
<organism evidence="10 11">
    <name type="scientific">Pseudoclavibacter caeni</name>
    <dbReference type="NCBI Taxonomy" id="908846"/>
    <lineage>
        <taxon>Bacteria</taxon>
        <taxon>Bacillati</taxon>
        <taxon>Actinomycetota</taxon>
        <taxon>Actinomycetes</taxon>
        <taxon>Micrococcales</taxon>
        <taxon>Microbacteriaceae</taxon>
        <taxon>Pseudoclavibacter</taxon>
    </lineage>
</organism>
<reference evidence="10 11" key="1">
    <citation type="submission" date="2019-09" db="EMBL/GenBank/DDBJ databases">
        <title>Phylogeny of genus Pseudoclavibacter and closely related genus.</title>
        <authorList>
            <person name="Li Y."/>
        </authorList>
    </citation>
    <scope>NUCLEOTIDE SEQUENCE [LARGE SCALE GENOMIC DNA]</scope>
    <source>
        <strain evidence="10 11">JCM 16921</strain>
    </source>
</reference>
<keyword evidence="5 7" id="KW-0238">DNA-binding</keyword>
<dbReference type="InterPro" id="IPR035516">
    <property type="entry name" value="Gyrase/topoIV_suA_C"/>
</dbReference>
<dbReference type="SUPFAM" id="SSF56719">
    <property type="entry name" value="Type II DNA topoisomerase"/>
    <property type="match status" value="1"/>
</dbReference>
<feature type="compositionally biased region" description="Low complexity" evidence="8">
    <location>
        <begin position="542"/>
        <end position="558"/>
    </location>
</feature>
<evidence type="ECO:0000256" key="6">
    <source>
        <dbReference type="ARBA" id="ARBA00023235"/>
    </source>
</evidence>
<evidence type="ECO:0000256" key="5">
    <source>
        <dbReference type="ARBA" id="ARBA00023125"/>
    </source>
</evidence>
<comment type="caution">
    <text evidence="10">The sequence shown here is derived from an EMBL/GenBank/DDBJ whole genome shotgun (WGS) entry which is preliminary data.</text>
</comment>
<dbReference type="EC" id="5.6.2.2" evidence="3"/>
<evidence type="ECO:0000256" key="4">
    <source>
        <dbReference type="ARBA" id="ARBA00023029"/>
    </source>
</evidence>
<keyword evidence="4 7" id="KW-0799">Topoisomerase</keyword>
<dbReference type="Proteomes" id="UP000481339">
    <property type="component" value="Unassembled WGS sequence"/>
</dbReference>
<dbReference type="SMART" id="SM00434">
    <property type="entry name" value="TOP4c"/>
    <property type="match status" value="1"/>
</dbReference>
<protein>
    <recommendedName>
        <fullName evidence="3">DNA topoisomerase (ATP-hydrolyzing)</fullName>
        <ecNumber evidence="3">5.6.2.2</ecNumber>
    </recommendedName>
</protein>
<dbReference type="Gene3D" id="2.120.10.90">
    <property type="entry name" value="DNA gyrase/topoisomerase IV, subunit A, C-terminal"/>
    <property type="match status" value="1"/>
</dbReference>
<dbReference type="PANTHER" id="PTHR43493:SF5">
    <property type="entry name" value="DNA GYRASE SUBUNIT A, CHLOROPLASTIC_MITOCHONDRIAL"/>
    <property type="match status" value="1"/>
</dbReference>
<evidence type="ECO:0000313" key="10">
    <source>
        <dbReference type="EMBL" id="KAB1632810.1"/>
    </source>
</evidence>
<comment type="similarity">
    <text evidence="2">Belongs to the type II topoisomerase GyrA/ParC subunit family.</text>
</comment>
<dbReference type="CDD" id="cd00187">
    <property type="entry name" value="TOP4c"/>
    <property type="match status" value="1"/>
</dbReference>
<name>A0A7C8FXJ4_9MICO</name>
<dbReference type="GO" id="GO:0005524">
    <property type="term" value="F:ATP binding"/>
    <property type="evidence" value="ECO:0007669"/>
    <property type="project" value="InterPro"/>
</dbReference>
<dbReference type="AlphaFoldDB" id="A0A7C8FXJ4"/>